<dbReference type="Proteomes" id="UP000607653">
    <property type="component" value="Unassembled WGS sequence"/>
</dbReference>
<dbReference type="AlphaFoldDB" id="A0A822ZJA3"/>
<reference evidence="1 2" key="1">
    <citation type="journal article" date="2020" name="Mol. Biol. Evol.">
        <title>Distinct Expression and Methylation Patterns for Genes with Different Fates following a Single Whole-Genome Duplication in Flowering Plants.</title>
        <authorList>
            <person name="Shi T."/>
            <person name="Rahmani R.S."/>
            <person name="Gugger P.F."/>
            <person name="Wang M."/>
            <person name="Li H."/>
            <person name="Zhang Y."/>
            <person name="Li Z."/>
            <person name="Wang Q."/>
            <person name="Van de Peer Y."/>
            <person name="Marchal K."/>
            <person name="Chen J."/>
        </authorList>
    </citation>
    <scope>NUCLEOTIDE SEQUENCE [LARGE SCALE GENOMIC DNA]</scope>
    <source>
        <tissue evidence="1">Leaf</tissue>
    </source>
</reference>
<organism evidence="1 2">
    <name type="scientific">Nelumbo nucifera</name>
    <name type="common">Sacred lotus</name>
    <dbReference type="NCBI Taxonomy" id="4432"/>
    <lineage>
        <taxon>Eukaryota</taxon>
        <taxon>Viridiplantae</taxon>
        <taxon>Streptophyta</taxon>
        <taxon>Embryophyta</taxon>
        <taxon>Tracheophyta</taxon>
        <taxon>Spermatophyta</taxon>
        <taxon>Magnoliopsida</taxon>
        <taxon>Proteales</taxon>
        <taxon>Nelumbonaceae</taxon>
        <taxon>Nelumbo</taxon>
    </lineage>
</organism>
<gene>
    <name evidence="1" type="ORF">HUJ06_002850</name>
</gene>
<protein>
    <submittedName>
        <fullName evidence="1">Uncharacterized protein</fullName>
    </submittedName>
</protein>
<keyword evidence="2" id="KW-1185">Reference proteome</keyword>
<name>A0A822ZJA3_NELNU</name>
<proteinExistence type="predicted"/>
<evidence type="ECO:0000313" key="1">
    <source>
        <dbReference type="EMBL" id="DAD44620.1"/>
    </source>
</evidence>
<sequence length="39" mass="4487">MEESKLGPTSVADVLDIRHRWVNRVGERKMEESCEDNGI</sequence>
<accession>A0A822ZJA3</accession>
<comment type="caution">
    <text evidence="1">The sequence shown here is derived from an EMBL/GenBank/DDBJ whole genome shotgun (WGS) entry which is preliminary data.</text>
</comment>
<evidence type="ECO:0000313" key="2">
    <source>
        <dbReference type="Proteomes" id="UP000607653"/>
    </source>
</evidence>
<dbReference type="EMBL" id="DUZY01000007">
    <property type="protein sequence ID" value="DAD44620.1"/>
    <property type="molecule type" value="Genomic_DNA"/>
</dbReference>